<comment type="caution">
    <text evidence="2">The sequence shown here is derived from an EMBL/GenBank/DDBJ whole genome shotgun (WGS) entry which is preliminary data.</text>
</comment>
<reference evidence="2 3" key="1">
    <citation type="submission" date="2016-03" db="EMBL/GenBank/DDBJ databases">
        <title>EvidentialGene: Evidence-directed Construction of Genes on Genomes.</title>
        <authorList>
            <person name="Gilbert D.G."/>
            <person name="Choi J.-H."/>
            <person name="Mockaitis K."/>
            <person name="Colbourne J."/>
            <person name="Pfrender M."/>
        </authorList>
    </citation>
    <scope>NUCLEOTIDE SEQUENCE [LARGE SCALE GENOMIC DNA]</scope>
    <source>
        <strain evidence="2 3">Xinb3</strain>
        <tissue evidence="2">Complete organism</tissue>
    </source>
</reference>
<feature type="region of interest" description="Disordered" evidence="1">
    <location>
        <begin position="52"/>
        <end position="73"/>
    </location>
</feature>
<proteinExistence type="predicted"/>
<protein>
    <submittedName>
        <fullName evidence="2">Putative Histone-lysine N-methyltransferase NSD2</fullName>
    </submittedName>
</protein>
<sequence>RVSEENDFGAVSMHTSAKSGDILYDARRIGARIAKNMITVTRIPTKLESRLMNPSTSRINRTRPGSRVNSPSPASKIWSLCRNTQLHLSLELEEWLDQLMMTIISFIINTRC</sequence>
<dbReference type="Proteomes" id="UP000076858">
    <property type="component" value="Unassembled WGS sequence"/>
</dbReference>
<keyword evidence="2" id="KW-0489">Methyltransferase</keyword>
<dbReference type="AlphaFoldDB" id="A0A164IYW2"/>
<dbReference type="EMBL" id="LRGB01006160">
    <property type="protein sequence ID" value="KZS01776.1"/>
    <property type="molecule type" value="Genomic_DNA"/>
</dbReference>
<keyword evidence="3" id="KW-1185">Reference proteome</keyword>
<dbReference type="GO" id="GO:0008168">
    <property type="term" value="F:methyltransferase activity"/>
    <property type="evidence" value="ECO:0007669"/>
    <property type="project" value="UniProtKB-KW"/>
</dbReference>
<feature type="non-terminal residue" evidence="2">
    <location>
        <position position="112"/>
    </location>
</feature>
<keyword evidence="2" id="KW-0808">Transferase</keyword>
<gene>
    <name evidence="2" type="ORF">APZ42_001462</name>
</gene>
<evidence type="ECO:0000313" key="2">
    <source>
        <dbReference type="EMBL" id="KZS01776.1"/>
    </source>
</evidence>
<evidence type="ECO:0000256" key="1">
    <source>
        <dbReference type="SAM" id="MobiDB-lite"/>
    </source>
</evidence>
<organism evidence="2 3">
    <name type="scientific">Daphnia magna</name>
    <dbReference type="NCBI Taxonomy" id="35525"/>
    <lineage>
        <taxon>Eukaryota</taxon>
        <taxon>Metazoa</taxon>
        <taxon>Ecdysozoa</taxon>
        <taxon>Arthropoda</taxon>
        <taxon>Crustacea</taxon>
        <taxon>Branchiopoda</taxon>
        <taxon>Diplostraca</taxon>
        <taxon>Cladocera</taxon>
        <taxon>Anomopoda</taxon>
        <taxon>Daphniidae</taxon>
        <taxon>Daphnia</taxon>
    </lineage>
</organism>
<evidence type="ECO:0000313" key="3">
    <source>
        <dbReference type="Proteomes" id="UP000076858"/>
    </source>
</evidence>
<dbReference type="GO" id="GO:0032259">
    <property type="term" value="P:methylation"/>
    <property type="evidence" value="ECO:0007669"/>
    <property type="project" value="UniProtKB-KW"/>
</dbReference>
<feature type="non-terminal residue" evidence="2">
    <location>
        <position position="1"/>
    </location>
</feature>
<accession>A0A164IYW2</accession>
<name>A0A164IYW2_9CRUS</name>